<keyword evidence="2 3" id="KW-0067">ATP-binding</keyword>
<feature type="compositionally biased region" description="Basic and acidic residues" evidence="4">
    <location>
        <begin position="62"/>
        <end position="72"/>
    </location>
</feature>
<reference evidence="6" key="1">
    <citation type="submission" date="2023-08" db="EMBL/GenBank/DDBJ databases">
        <title>A de novo genome assembly of Solanum verrucosum Schlechtendal, a Mexican diploid species geographically isolated from the other diploid A-genome species in potato relatives.</title>
        <authorList>
            <person name="Hosaka K."/>
        </authorList>
    </citation>
    <scope>NUCLEOTIDE SEQUENCE</scope>
    <source>
        <tissue evidence="6">Young leaves</tissue>
    </source>
</reference>
<dbReference type="GO" id="GO:0005524">
    <property type="term" value="F:ATP binding"/>
    <property type="evidence" value="ECO:0007669"/>
    <property type="project" value="UniProtKB-KW"/>
</dbReference>
<evidence type="ECO:0000256" key="2">
    <source>
        <dbReference type="ARBA" id="ARBA00022840"/>
    </source>
</evidence>
<dbReference type="Pfam" id="PF12037">
    <property type="entry name" value="ATAD3_N"/>
    <property type="match status" value="1"/>
</dbReference>
<evidence type="ECO:0000259" key="5">
    <source>
        <dbReference type="SMART" id="SM00382"/>
    </source>
</evidence>
<feature type="compositionally biased region" description="Low complexity" evidence="4">
    <location>
        <begin position="34"/>
        <end position="52"/>
    </location>
</feature>
<dbReference type="InterPro" id="IPR021911">
    <property type="entry name" value="ATAD3_N"/>
</dbReference>
<feature type="region of interest" description="Disordered" evidence="4">
    <location>
        <begin position="165"/>
        <end position="215"/>
    </location>
</feature>
<gene>
    <name evidence="6" type="ORF">MTR67_008098</name>
</gene>
<dbReference type="GO" id="GO:0005739">
    <property type="term" value="C:mitochondrion"/>
    <property type="evidence" value="ECO:0007669"/>
    <property type="project" value="TreeGrafter"/>
</dbReference>
<feature type="compositionally biased region" description="Basic and acidic residues" evidence="4">
    <location>
        <begin position="79"/>
        <end position="88"/>
    </location>
</feature>
<feature type="compositionally biased region" description="Basic and acidic residues" evidence="4">
    <location>
        <begin position="165"/>
        <end position="199"/>
    </location>
</feature>
<dbReference type="FunFam" id="3.40.50.300:FF:000595">
    <property type="entry name" value="ATPase family AAA domain-containing protein 3"/>
    <property type="match status" value="1"/>
</dbReference>
<name>A0AAF0Q196_SOLVR</name>
<dbReference type="InterPro" id="IPR003593">
    <property type="entry name" value="AAA+_ATPase"/>
</dbReference>
<sequence>MAASKLSSMAAMAAAAAIAATSSTIPNRAYADSPFRFNPFSSSSPSVPSSSSETPQTDSAESDAKDSSEDSRGGFNPESLERGAKALREINSSPYHKQVFDVMRKQEKTRLADIAAEKVHFEAIQAQADIDKQRQWGEDQRNLYQQQSQAKAQMLRYEDELARKRMQTDHEAQRRHNAELVKMQEESSLRKEQARRATEDQIQAQQRQTEKERAEIERETIRVKAMAEAEGRAHEAKLTEDHKRRMLMERINGEREKWLAAINTTFSHVEEGFRILLTDRSKLVMTVGGVTALAAGVYTTRDKNILEVVLIVGVLGRKKRWHVHGHNRFEEENKGSGGGGEDGQRKTTTYPVEGARVTWGYINRILGQPSLIRESSMSRFPWSGMISQVANKGLKFGTAAGSSATGQSKSAFGNIILHPSLQRRIEHLARATANTKSHQAPFRNMLFYGPPGTGKTMVAREIARKSGLDYAMMTGGDVAPLGAQAVTKIHEIFDWAKKSKKGLLLFIDEADAFLCERNSTYMSEAQRSALNALLFRTGDQSRDVVLVLATNRPGDLDSAVTDRIDEVIEFPLPQEDERFQLLKLYLNKYLAGEGDSDSNSKWGHLFKKSPQRITIKDLSDDVIREAAKKTEGFSGREIAKLVASVQATVYGSPDCVLDSQLFKEIVDYKVAEHHQRIKLAAEGVEPAYPGN</sequence>
<keyword evidence="7" id="KW-1185">Reference proteome</keyword>
<dbReference type="PANTHER" id="PTHR23075:SF13">
    <property type="entry name" value="AAA-TYPE ATPASE FAMILY PROTEIN"/>
    <property type="match status" value="1"/>
</dbReference>
<dbReference type="PROSITE" id="PS00674">
    <property type="entry name" value="AAA"/>
    <property type="match status" value="1"/>
</dbReference>
<dbReference type="SUPFAM" id="SSF52540">
    <property type="entry name" value="P-loop containing nucleoside triphosphate hydrolases"/>
    <property type="match status" value="1"/>
</dbReference>
<dbReference type="Gene3D" id="3.40.50.300">
    <property type="entry name" value="P-loop containing nucleotide triphosphate hydrolases"/>
    <property type="match status" value="1"/>
</dbReference>
<dbReference type="InterPro" id="IPR027417">
    <property type="entry name" value="P-loop_NTPase"/>
</dbReference>
<dbReference type="AlphaFoldDB" id="A0AAF0Q196"/>
<feature type="domain" description="AAA+ ATPase" evidence="5">
    <location>
        <begin position="441"/>
        <end position="574"/>
    </location>
</feature>
<comment type="similarity">
    <text evidence="3">Belongs to the AAA ATPase family.</text>
</comment>
<protein>
    <recommendedName>
        <fullName evidence="5">AAA+ ATPase domain-containing protein</fullName>
    </recommendedName>
</protein>
<organism evidence="6 7">
    <name type="scientific">Solanum verrucosum</name>
    <dbReference type="NCBI Taxonomy" id="315347"/>
    <lineage>
        <taxon>Eukaryota</taxon>
        <taxon>Viridiplantae</taxon>
        <taxon>Streptophyta</taxon>
        <taxon>Embryophyta</taxon>
        <taxon>Tracheophyta</taxon>
        <taxon>Spermatophyta</taxon>
        <taxon>Magnoliopsida</taxon>
        <taxon>eudicotyledons</taxon>
        <taxon>Gunneridae</taxon>
        <taxon>Pentapetalae</taxon>
        <taxon>asterids</taxon>
        <taxon>lamiids</taxon>
        <taxon>Solanales</taxon>
        <taxon>Solanaceae</taxon>
        <taxon>Solanoideae</taxon>
        <taxon>Solaneae</taxon>
        <taxon>Solanum</taxon>
    </lineage>
</organism>
<evidence type="ECO:0000256" key="4">
    <source>
        <dbReference type="SAM" id="MobiDB-lite"/>
    </source>
</evidence>
<evidence type="ECO:0000313" key="6">
    <source>
        <dbReference type="EMBL" id="WMV14713.1"/>
    </source>
</evidence>
<dbReference type="Pfam" id="PF00004">
    <property type="entry name" value="AAA"/>
    <property type="match status" value="1"/>
</dbReference>
<dbReference type="Proteomes" id="UP001234989">
    <property type="component" value="Chromosome 2"/>
</dbReference>
<evidence type="ECO:0000256" key="3">
    <source>
        <dbReference type="RuleBase" id="RU003651"/>
    </source>
</evidence>
<accession>A0AAF0Q196</accession>
<keyword evidence="1 3" id="KW-0547">Nucleotide-binding</keyword>
<proteinExistence type="inferred from homology"/>
<feature type="region of interest" description="Disordered" evidence="4">
    <location>
        <begin position="34"/>
        <end position="95"/>
    </location>
</feature>
<dbReference type="GO" id="GO:0007005">
    <property type="term" value="P:mitochondrion organization"/>
    <property type="evidence" value="ECO:0007669"/>
    <property type="project" value="TreeGrafter"/>
</dbReference>
<dbReference type="GO" id="GO:0016887">
    <property type="term" value="F:ATP hydrolysis activity"/>
    <property type="evidence" value="ECO:0007669"/>
    <property type="project" value="InterPro"/>
</dbReference>
<feature type="region of interest" description="Disordered" evidence="4">
    <location>
        <begin position="326"/>
        <end position="347"/>
    </location>
</feature>
<dbReference type="InterPro" id="IPR003959">
    <property type="entry name" value="ATPase_AAA_core"/>
</dbReference>
<evidence type="ECO:0000256" key="1">
    <source>
        <dbReference type="ARBA" id="ARBA00022741"/>
    </source>
</evidence>
<dbReference type="SMART" id="SM00382">
    <property type="entry name" value="AAA"/>
    <property type="match status" value="1"/>
</dbReference>
<dbReference type="PANTHER" id="PTHR23075">
    <property type="entry name" value="PUTATIVE ATP-ASE"/>
    <property type="match status" value="1"/>
</dbReference>
<dbReference type="EMBL" id="CP133613">
    <property type="protein sequence ID" value="WMV14713.1"/>
    <property type="molecule type" value="Genomic_DNA"/>
</dbReference>
<evidence type="ECO:0000313" key="7">
    <source>
        <dbReference type="Proteomes" id="UP001234989"/>
    </source>
</evidence>
<dbReference type="GO" id="GO:0008270">
    <property type="term" value="F:zinc ion binding"/>
    <property type="evidence" value="ECO:0007669"/>
    <property type="project" value="TreeGrafter"/>
</dbReference>
<dbReference type="InterPro" id="IPR003960">
    <property type="entry name" value="ATPase_AAA_CS"/>
</dbReference>